<evidence type="ECO:0000313" key="7">
    <source>
        <dbReference type="EMBL" id="PIS42885.1"/>
    </source>
</evidence>
<keyword evidence="6" id="KW-0812">Transmembrane</keyword>
<keyword evidence="2" id="KW-0964">Secreted</keyword>
<dbReference type="AlphaFoldDB" id="A0A2H0YWM6"/>
<dbReference type="EMBL" id="PEXU01000014">
    <property type="protein sequence ID" value="PIS42885.1"/>
    <property type="molecule type" value="Genomic_DNA"/>
</dbReference>
<evidence type="ECO:0000256" key="2">
    <source>
        <dbReference type="ARBA" id="ARBA00022525"/>
    </source>
</evidence>
<reference evidence="7 8" key="1">
    <citation type="submission" date="2017-09" db="EMBL/GenBank/DDBJ databases">
        <title>Depth-based differentiation of microbial function through sediment-hosted aquifers and enrichment of novel symbionts in the deep terrestrial subsurface.</title>
        <authorList>
            <person name="Probst A.J."/>
            <person name="Ladd B."/>
            <person name="Jarett J.K."/>
            <person name="Geller-Mcgrath D.E."/>
            <person name="Sieber C.M."/>
            <person name="Emerson J.B."/>
            <person name="Anantharaman K."/>
            <person name="Thomas B.C."/>
            <person name="Malmstrom R."/>
            <person name="Stieglmeier M."/>
            <person name="Klingl A."/>
            <person name="Woyke T."/>
            <person name="Ryan C.M."/>
            <person name="Banfield J.F."/>
        </authorList>
    </citation>
    <scope>NUCLEOTIDE SEQUENCE [LARGE SCALE GENOMIC DNA]</scope>
    <source>
        <strain evidence="7">CG08_land_8_20_14_0_20_40_16</strain>
    </source>
</reference>
<proteinExistence type="predicted"/>
<feature type="compositionally biased region" description="Pro residues" evidence="5">
    <location>
        <begin position="17"/>
        <end position="32"/>
    </location>
</feature>
<name>A0A2H0YWM6_9BACT</name>
<keyword evidence="6" id="KW-1133">Transmembrane helix</keyword>
<dbReference type="Gene3D" id="2.50.20.20">
    <property type="match status" value="1"/>
</dbReference>
<keyword evidence="6" id="KW-0472">Membrane</keyword>
<feature type="region of interest" description="Disordered" evidence="5">
    <location>
        <begin position="394"/>
        <end position="421"/>
    </location>
</feature>
<evidence type="ECO:0000313" key="8">
    <source>
        <dbReference type="Proteomes" id="UP000231542"/>
    </source>
</evidence>
<evidence type="ECO:0000256" key="3">
    <source>
        <dbReference type="ARBA" id="ARBA00022729"/>
    </source>
</evidence>
<dbReference type="Pfam" id="PF18884">
    <property type="entry name" value="TSP3_bac"/>
    <property type="match status" value="2"/>
</dbReference>
<dbReference type="Proteomes" id="UP000231542">
    <property type="component" value="Unassembled WGS sequence"/>
</dbReference>
<feature type="region of interest" description="Disordered" evidence="5">
    <location>
        <begin position="1"/>
        <end position="34"/>
    </location>
</feature>
<gene>
    <name evidence="7" type="ORF">COT24_01235</name>
</gene>
<keyword evidence="4" id="KW-0106">Calcium</keyword>
<protein>
    <submittedName>
        <fullName evidence="7">Uncharacterized protein</fullName>
    </submittedName>
</protein>
<evidence type="ECO:0000256" key="1">
    <source>
        <dbReference type="ARBA" id="ARBA00004613"/>
    </source>
</evidence>
<evidence type="ECO:0000256" key="5">
    <source>
        <dbReference type="SAM" id="MobiDB-lite"/>
    </source>
</evidence>
<sequence length="435" mass="47891">MFEEEKIQNIKQNDTLPPDPVPIHPEISPPDPKNIQVPPFADLSLKPQKKRSKLPLIIGGVVILLGILGGGFYAYSKGYITIPFIAPNAEAAVAKMMKAMSGVESMAFNVDLSLAEKNEVGNDNWHLQTALTGKEETSSTGLTAALAINGTYSSSTDNMPFSGEFRMLNDKTYFRISEIPATLYELGNMKNKWYYLKSSDAAGNLGTLNPALNTNASDLTEEQYQQMKDLVSESTFIKANNVLEEQTVQGVECYHYDVILDAAGITLFIQKLAGIINQTITDQMITDLVDFPEGLNELKTEVWIGKSDHYLYQVKTNALKLNSNNKQVSTDLTIQLTEFNQPASIAVPEDAEELNMEELMGAMFLGSMNTEADFTTDTDNDGLLDLLEANYGCNPQNADTDGDGFKDGEEVENGYNPNGEGKLELSLLFNEEINK</sequence>
<organism evidence="7 8">
    <name type="scientific">Candidatus Kerfeldbacteria bacterium CG08_land_8_20_14_0_20_40_16</name>
    <dbReference type="NCBI Taxonomy" id="2014244"/>
    <lineage>
        <taxon>Bacteria</taxon>
        <taxon>Candidatus Kerfeldiibacteriota</taxon>
    </lineage>
</organism>
<keyword evidence="3" id="KW-0732">Signal</keyword>
<evidence type="ECO:0000256" key="4">
    <source>
        <dbReference type="ARBA" id="ARBA00022837"/>
    </source>
</evidence>
<dbReference type="PANTHER" id="PTHR37467">
    <property type="entry name" value="EXPORTED CALCIUM-BINDING GLYCOPROTEIN-RELATED"/>
    <property type="match status" value="1"/>
</dbReference>
<comment type="subcellular location">
    <subcellularLocation>
        <location evidence="1">Secreted</location>
    </subcellularLocation>
</comment>
<feature type="transmembrane region" description="Helical" evidence="6">
    <location>
        <begin position="54"/>
        <end position="75"/>
    </location>
</feature>
<comment type="caution">
    <text evidence="7">The sequence shown here is derived from an EMBL/GenBank/DDBJ whole genome shotgun (WGS) entry which is preliminary data.</text>
</comment>
<dbReference type="InterPro" id="IPR053180">
    <property type="entry name" value="Ca-binding_acidic-repeat"/>
</dbReference>
<dbReference type="InterPro" id="IPR059100">
    <property type="entry name" value="TSP3_bac"/>
</dbReference>
<evidence type="ECO:0000256" key="6">
    <source>
        <dbReference type="SAM" id="Phobius"/>
    </source>
</evidence>
<accession>A0A2H0YWM6</accession>
<dbReference type="PANTHER" id="PTHR37467:SF1">
    <property type="entry name" value="EXPORTED CALCIUM-BINDING GLYCOPROTEIN"/>
    <property type="match status" value="1"/>
</dbReference>